<dbReference type="PANTHER" id="PTHR15955:SF8">
    <property type="entry name" value="RWD DOMAIN-CONTAINING PROTEIN 2B-RELATED"/>
    <property type="match status" value="1"/>
</dbReference>
<proteinExistence type="predicted"/>
<dbReference type="PIRSF" id="PIRSF038021">
    <property type="entry name" value="UCP038021_RWDD2"/>
    <property type="match status" value="1"/>
</dbReference>
<sequence length="303" mass="35209">MSTYEEISENFTAQICELEALQSVYPKELVITDHGVLADINEFIKNPKQELPQRLEYAIEISLNGGSIELLISLSSNYPNEKPETYLRSSFLNRTQQLLLNQALSNVVKQQAEGEPCIYALISWLQDNGEEYLAASSKDQEKDIDDRDKNKELEKPINFARYWIYSHHIYGKEKRKDVIALAKENSITGFSLAGKPGIICMEGNFEDCDYCWQKLKSMNWHKILIRLVEKEEDCENVDIFRKFNDFQEISFPSSERHNDMGKVRKYLVEHKSEHVFKELFGIEACVSLFKFFDTAKKVTKFNT</sequence>
<evidence type="ECO:0000313" key="3">
    <source>
        <dbReference type="Proteomes" id="UP001642520"/>
    </source>
</evidence>
<dbReference type="Pfam" id="PF05773">
    <property type="entry name" value="RWD"/>
    <property type="match status" value="1"/>
</dbReference>
<feature type="domain" description="RWD" evidence="1">
    <location>
        <begin position="16"/>
        <end position="132"/>
    </location>
</feature>
<comment type="caution">
    <text evidence="2">The sequence shown here is derived from an EMBL/GenBank/DDBJ whole genome shotgun (WGS) entry which is preliminary data.</text>
</comment>
<evidence type="ECO:0000313" key="2">
    <source>
        <dbReference type="EMBL" id="CAL7942382.1"/>
    </source>
</evidence>
<protein>
    <recommendedName>
        <fullName evidence="1">RWD domain-containing protein</fullName>
    </recommendedName>
</protein>
<dbReference type="Gene3D" id="3.10.110.10">
    <property type="entry name" value="Ubiquitin Conjugating Enzyme"/>
    <property type="match status" value="1"/>
</dbReference>
<name>A0ABP1NQU4_XYLVO</name>
<accession>A0ABP1NQU4</accession>
<dbReference type="InterPro" id="IPR017359">
    <property type="entry name" value="Phi-like"/>
</dbReference>
<dbReference type="Pfam" id="PF06544">
    <property type="entry name" value="Prp3_C"/>
    <property type="match status" value="1"/>
</dbReference>
<dbReference type="EMBL" id="CAXAJV020001292">
    <property type="protein sequence ID" value="CAL7942382.1"/>
    <property type="molecule type" value="Genomic_DNA"/>
</dbReference>
<dbReference type="Proteomes" id="UP001642520">
    <property type="component" value="Unassembled WGS sequence"/>
</dbReference>
<keyword evidence="3" id="KW-1185">Reference proteome</keyword>
<organism evidence="2 3">
    <name type="scientific">Xylocopa violacea</name>
    <name type="common">Violet carpenter bee</name>
    <name type="synonym">Apis violacea</name>
    <dbReference type="NCBI Taxonomy" id="135666"/>
    <lineage>
        <taxon>Eukaryota</taxon>
        <taxon>Metazoa</taxon>
        <taxon>Ecdysozoa</taxon>
        <taxon>Arthropoda</taxon>
        <taxon>Hexapoda</taxon>
        <taxon>Insecta</taxon>
        <taxon>Pterygota</taxon>
        <taxon>Neoptera</taxon>
        <taxon>Endopterygota</taxon>
        <taxon>Hymenoptera</taxon>
        <taxon>Apocrita</taxon>
        <taxon>Aculeata</taxon>
        <taxon>Apoidea</taxon>
        <taxon>Anthophila</taxon>
        <taxon>Apidae</taxon>
        <taxon>Xylocopa</taxon>
        <taxon>Xylocopa</taxon>
    </lineage>
</organism>
<dbReference type="InterPro" id="IPR010541">
    <property type="entry name" value="Prp3_C"/>
</dbReference>
<dbReference type="InterPro" id="IPR006575">
    <property type="entry name" value="RWD_dom"/>
</dbReference>
<dbReference type="InterPro" id="IPR059181">
    <property type="entry name" value="RWDD2A-B_C"/>
</dbReference>
<dbReference type="PANTHER" id="PTHR15955">
    <property type="entry name" value="RWD DOMAIN CONTAINING PROTEIN 2"/>
    <property type="match status" value="1"/>
</dbReference>
<reference evidence="2 3" key="1">
    <citation type="submission" date="2024-08" db="EMBL/GenBank/DDBJ databases">
        <authorList>
            <person name="Will J Nash"/>
            <person name="Angela Man"/>
            <person name="Seanna McTaggart"/>
            <person name="Kendall Baker"/>
            <person name="Tom Barker"/>
            <person name="Leah Catchpole"/>
            <person name="Alex Durrant"/>
            <person name="Karim Gharbi"/>
            <person name="Naomi Irish"/>
            <person name="Gemy Kaithakottil"/>
            <person name="Debby Ku"/>
            <person name="Aaliyah Providence"/>
            <person name="Felix Shaw"/>
            <person name="David Swarbreck"/>
            <person name="Chris Watkins"/>
            <person name="Ann M. McCartney"/>
            <person name="Giulio Formenti"/>
            <person name="Alice Mouton"/>
            <person name="Noel Vella"/>
            <person name="Bjorn M von Reumont"/>
            <person name="Adriana Vella"/>
            <person name="Wilfried Haerty"/>
        </authorList>
    </citation>
    <scope>NUCLEOTIDE SEQUENCE [LARGE SCALE GENOMIC DNA]</scope>
</reference>
<dbReference type="InterPro" id="IPR016135">
    <property type="entry name" value="UBQ-conjugating_enzyme/RWD"/>
</dbReference>
<gene>
    <name evidence="2" type="ORF">XYLVIOL_LOCUS5516</name>
</gene>
<dbReference type="SMART" id="SM00591">
    <property type="entry name" value="RWD"/>
    <property type="match status" value="1"/>
</dbReference>
<dbReference type="CDD" id="cd23829">
    <property type="entry name" value="RWD_RWDD2"/>
    <property type="match status" value="1"/>
</dbReference>
<dbReference type="PROSITE" id="PS50908">
    <property type="entry name" value="RWD"/>
    <property type="match status" value="1"/>
</dbReference>
<dbReference type="SUPFAM" id="SSF54495">
    <property type="entry name" value="UBC-like"/>
    <property type="match status" value="1"/>
</dbReference>
<dbReference type="CDD" id="cd24163">
    <property type="entry name" value="RWDD2_C"/>
    <property type="match status" value="1"/>
</dbReference>
<evidence type="ECO:0000259" key="1">
    <source>
        <dbReference type="PROSITE" id="PS50908"/>
    </source>
</evidence>